<dbReference type="NCBIfam" id="TIGR01410">
    <property type="entry name" value="tatB"/>
    <property type="match status" value="1"/>
</dbReference>
<accession>A0A512HBF3</accession>
<evidence type="ECO:0000256" key="5">
    <source>
        <dbReference type="ARBA" id="ARBA00022927"/>
    </source>
</evidence>
<comment type="similarity">
    <text evidence="9">Belongs to the TatB family.</text>
</comment>
<feature type="region of interest" description="Disordered" evidence="10">
    <location>
        <begin position="94"/>
        <end position="171"/>
    </location>
</feature>
<dbReference type="PANTHER" id="PTHR33162">
    <property type="entry name" value="SEC-INDEPENDENT PROTEIN TRANSLOCASE PROTEIN TATA, CHLOROPLASTIC"/>
    <property type="match status" value="1"/>
</dbReference>
<evidence type="ECO:0000256" key="6">
    <source>
        <dbReference type="ARBA" id="ARBA00022989"/>
    </source>
</evidence>
<evidence type="ECO:0000256" key="9">
    <source>
        <dbReference type="HAMAP-Rule" id="MF_00237"/>
    </source>
</evidence>
<dbReference type="OrthoDB" id="7206969at2"/>
<protein>
    <recommendedName>
        <fullName evidence="9">Sec-independent protein translocase protein TatB</fullName>
    </recommendedName>
</protein>
<dbReference type="Proteomes" id="UP000321567">
    <property type="component" value="Unassembled WGS sequence"/>
</dbReference>
<evidence type="ECO:0000313" key="13">
    <source>
        <dbReference type="Proteomes" id="UP000321567"/>
    </source>
</evidence>
<comment type="function">
    <text evidence="9">Part of the twin-arginine translocation (Tat) system that transports large folded proteins containing a characteristic twin-arginine motif in their signal peptide across membranes. Together with TatC, TatB is part of a receptor directly interacting with Tat signal peptides. TatB may form an oligomeric binding site that transiently accommodates folded Tat precursor proteins before their translocation.</text>
</comment>
<feature type="compositionally biased region" description="Low complexity" evidence="10">
    <location>
        <begin position="125"/>
        <end position="136"/>
    </location>
</feature>
<organism evidence="12 13">
    <name type="scientific">Pararhodospirillum oryzae</name>
    <dbReference type="NCBI Taxonomy" id="478448"/>
    <lineage>
        <taxon>Bacteria</taxon>
        <taxon>Pseudomonadati</taxon>
        <taxon>Pseudomonadota</taxon>
        <taxon>Alphaproteobacteria</taxon>
        <taxon>Rhodospirillales</taxon>
        <taxon>Rhodospirillaceae</taxon>
        <taxon>Pararhodospirillum</taxon>
    </lineage>
</organism>
<dbReference type="InterPro" id="IPR003369">
    <property type="entry name" value="TatA/B/E"/>
</dbReference>
<dbReference type="GO" id="GO:0008320">
    <property type="term" value="F:protein transmembrane transporter activity"/>
    <property type="evidence" value="ECO:0007669"/>
    <property type="project" value="UniProtKB-UniRule"/>
</dbReference>
<dbReference type="EMBL" id="BJZO01000111">
    <property type="protein sequence ID" value="GEO82783.1"/>
    <property type="molecule type" value="Genomic_DNA"/>
</dbReference>
<sequence length="171" mass="18012">MFDIGWSEIALVAVLALVVIGPKDLPKVLRTLGRWVRRLRLMGAEMQRQVDDLMRDSGLDEVRDQVRQVTPHGMARRLDDLIDPDGEVGATFRQRPADLITQAPAGPGPASTGEGARETSPTPAPVSLSKPVPSKPDFSKPDLSKANTGPGSAGEGSDPAGQGSAPTGSAR</sequence>
<proteinExistence type="inferred from homology"/>
<dbReference type="PANTHER" id="PTHR33162:SF1">
    <property type="entry name" value="SEC-INDEPENDENT PROTEIN TRANSLOCASE PROTEIN TATA, CHLOROPLASTIC"/>
    <property type="match status" value="1"/>
</dbReference>
<evidence type="ECO:0000256" key="11">
    <source>
        <dbReference type="SAM" id="Phobius"/>
    </source>
</evidence>
<evidence type="ECO:0000256" key="1">
    <source>
        <dbReference type="ARBA" id="ARBA00004167"/>
    </source>
</evidence>
<name>A0A512HBF3_9PROT</name>
<dbReference type="Gene3D" id="1.20.5.3310">
    <property type="match status" value="1"/>
</dbReference>
<keyword evidence="3 9" id="KW-1003">Cell membrane</keyword>
<evidence type="ECO:0000256" key="10">
    <source>
        <dbReference type="SAM" id="MobiDB-lite"/>
    </source>
</evidence>
<comment type="caution">
    <text evidence="12">The sequence shown here is derived from an EMBL/GenBank/DDBJ whole genome shotgun (WGS) entry which is preliminary data.</text>
</comment>
<comment type="subcellular location">
    <subcellularLocation>
        <location evidence="9">Cell membrane</location>
        <topology evidence="9">Single-pass membrane protein</topology>
    </subcellularLocation>
    <subcellularLocation>
        <location evidence="1">Membrane</location>
        <topology evidence="1">Single-pass membrane protein</topology>
    </subcellularLocation>
</comment>
<evidence type="ECO:0000256" key="3">
    <source>
        <dbReference type="ARBA" id="ARBA00022475"/>
    </source>
</evidence>
<keyword evidence="13" id="KW-1185">Reference proteome</keyword>
<keyword evidence="6 9" id="KW-1133">Transmembrane helix</keyword>
<keyword evidence="5 9" id="KW-0653">Protein transport</keyword>
<dbReference type="AlphaFoldDB" id="A0A512HBF3"/>
<evidence type="ECO:0000256" key="2">
    <source>
        <dbReference type="ARBA" id="ARBA00022448"/>
    </source>
</evidence>
<dbReference type="PRINTS" id="PR01506">
    <property type="entry name" value="TATBPROTEIN"/>
</dbReference>
<keyword evidence="8 9" id="KW-0472">Membrane</keyword>
<dbReference type="GO" id="GO:0043953">
    <property type="term" value="P:protein transport by the Tat complex"/>
    <property type="evidence" value="ECO:0007669"/>
    <property type="project" value="UniProtKB-UniRule"/>
</dbReference>
<gene>
    <name evidence="9 12" type="primary">tatB</name>
    <name evidence="12" type="ORF">ROR02_29140</name>
</gene>
<reference evidence="12 13" key="1">
    <citation type="submission" date="2019-07" db="EMBL/GenBank/DDBJ databases">
        <title>Whole genome shotgun sequence of Rhodospirillum oryzae NBRC 107573.</title>
        <authorList>
            <person name="Hosoyama A."/>
            <person name="Uohara A."/>
            <person name="Ohji S."/>
            <person name="Ichikawa N."/>
        </authorList>
    </citation>
    <scope>NUCLEOTIDE SEQUENCE [LARGE SCALE GENOMIC DNA]</scope>
    <source>
        <strain evidence="12 13">NBRC 107573</strain>
    </source>
</reference>
<dbReference type="GO" id="GO:0033281">
    <property type="term" value="C:TAT protein transport complex"/>
    <property type="evidence" value="ECO:0007669"/>
    <property type="project" value="UniProtKB-UniRule"/>
</dbReference>
<comment type="subunit">
    <text evidence="9">The Tat system comprises two distinct complexes: a TatABC complex, containing multiple copies of TatA, TatB and TatC subunits, and a separate TatA complex, containing only TatA subunits. Substrates initially bind to the TatABC complex, which probably triggers association of the separate TatA complex to form the active translocon.</text>
</comment>
<dbReference type="Pfam" id="PF02416">
    <property type="entry name" value="TatA_B_E"/>
    <property type="match status" value="1"/>
</dbReference>
<evidence type="ECO:0000256" key="8">
    <source>
        <dbReference type="ARBA" id="ARBA00023136"/>
    </source>
</evidence>
<evidence type="ECO:0000256" key="7">
    <source>
        <dbReference type="ARBA" id="ARBA00023010"/>
    </source>
</evidence>
<feature type="transmembrane region" description="Helical" evidence="11">
    <location>
        <begin position="6"/>
        <end position="25"/>
    </location>
</feature>
<dbReference type="HAMAP" id="MF_00237">
    <property type="entry name" value="TatB"/>
    <property type="match status" value="1"/>
</dbReference>
<evidence type="ECO:0000313" key="12">
    <source>
        <dbReference type="EMBL" id="GEO82783.1"/>
    </source>
</evidence>
<keyword evidence="7 9" id="KW-0811">Translocation</keyword>
<evidence type="ECO:0000256" key="4">
    <source>
        <dbReference type="ARBA" id="ARBA00022692"/>
    </source>
</evidence>
<dbReference type="RefSeq" id="WP_147164810.1">
    <property type="nucleotide sequence ID" value="NZ_BJZO01000111.1"/>
</dbReference>
<keyword evidence="4 9" id="KW-0812">Transmembrane</keyword>
<dbReference type="InterPro" id="IPR018448">
    <property type="entry name" value="TatB"/>
</dbReference>
<keyword evidence="2 9" id="KW-0813">Transport</keyword>